<evidence type="ECO:0000256" key="1">
    <source>
        <dbReference type="SAM" id="Phobius"/>
    </source>
</evidence>
<reference evidence="2" key="2">
    <citation type="journal article" date="2020" name="Nat. Commun.">
        <title>Large-scale genome sequencing of mycorrhizal fungi provides insights into the early evolution of symbiotic traits.</title>
        <authorList>
            <person name="Miyauchi S."/>
            <person name="Kiss E."/>
            <person name="Kuo A."/>
            <person name="Drula E."/>
            <person name="Kohler A."/>
            <person name="Sanchez-Garcia M."/>
            <person name="Morin E."/>
            <person name="Andreopoulos B."/>
            <person name="Barry K.W."/>
            <person name="Bonito G."/>
            <person name="Buee M."/>
            <person name="Carver A."/>
            <person name="Chen C."/>
            <person name="Cichocki N."/>
            <person name="Clum A."/>
            <person name="Culley D."/>
            <person name="Crous P.W."/>
            <person name="Fauchery L."/>
            <person name="Girlanda M."/>
            <person name="Hayes R.D."/>
            <person name="Keri Z."/>
            <person name="LaButti K."/>
            <person name="Lipzen A."/>
            <person name="Lombard V."/>
            <person name="Magnuson J."/>
            <person name="Maillard F."/>
            <person name="Murat C."/>
            <person name="Nolan M."/>
            <person name="Ohm R.A."/>
            <person name="Pangilinan J."/>
            <person name="Pereira M.F."/>
            <person name="Perotto S."/>
            <person name="Peter M."/>
            <person name="Pfister S."/>
            <person name="Riley R."/>
            <person name="Sitrit Y."/>
            <person name="Stielow J.B."/>
            <person name="Szollosi G."/>
            <person name="Zifcakova L."/>
            <person name="Stursova M."/>
            <person name="Spatafora J.W."/>
            <person name="Tedersoo L."/>
            <person name="Vaario L.M."/>
            <person name="Yamada A."/>
            <person name="Yan M."/>
            <person name="Wang P."/>
            <person name="Xu J."/>
            <person name="Bruns T."/>
            <person name="Baldrian P."/>
            <person name="Vilgalys R."/>
            <person name="Dunand C."/>
            <person name="Henrissat B."/>
            <person name="Grigoriev I.V."/>
            <person name="Hibbett D."/>
            <person name="Nagy L.G."/>
            <person name="Martin F.M."/>
        </authorList>
    </citation>
    <scope>NUCLEOTIDE SEQUENCE</scope>
    <source>
        <strain evidence="2">BED1</strain>
    </source>
</reference>
<keyword evidence="1" id="KW-0812">Transmembrane</keyword>
<dbReference type="AlphaFoldDB" id="A0AAD4BR76"/>
<accession>A0AAD4BR76</accession>
<keyword evidence="3" id="KW-1185">Reference proteome</keyword>
<evidence type="ECO:0000313" key="3">
    <source>
        <dbReference type="Proteomes" id="UP001194468"/>
    </source>
</evidence>
<reference evidence="2" key="1">
    <citation type="submission" date="2019-10" db="EMBL/GenBank/DDBJ databases">
        <authorList>
            <consortium name="DOE Joint Genome Institute"/>
            <person name="Kuo A."/>
            <person name="Miyauchi S."/>
            <person name="Kiss E."/>
            <person name="Drula E."/>
            <person name="Kohler A."/>
            <person name="Sanchez-Garcia M."/>
            <person name="Andreopoulos B."/>
            <person name="Barry K.W."/>
            <person name="Bonito G."/>
            <person name="Buee M."/>
            <person name="Carver A."/>
            <person name="Chen C."/>
            <person name="Cichocki N."/>
            <person name="Clum A."/>
            <person name="Culley D."/>
            <person name="Crous P.W."/>
            <person name="Fauchery L."/>
            <person name="Girlanda M."/>
            <person name="Hayes R."/>
            <person name="Keri Z."/>
            <person name="LaButti K."/>
            <person name="Lipzen A."/>
            <person name="Lombard V."/>
            <person name="Magnuson J."/>
            <person name="Maillard F."/>
            <person name="Morin E."/>
            <person name="Murat C."/>
            <person name="Nolan M."/>
            <person name="Ohm R."/>
            <person name="Pangilinan J."/>
            <person name="Pereira M."/>
            <person name="Perotto S."/>
            <person name="Peter M."/>
            <person name="Riley R."/>
            <person name="Sitrit Y."/>
            <person name="Stielow B."/>
            <person name="Szollosi G."/>
            <person name="Zifcakova L."/>
            <person name="Stursova M."/>
            <person name="Spatafora J.W."/>
            <person name="Tedersoo L."/>
            <person name="Vaario L.-M."/>
            <person name="Yamada A."/>
            <person name="Yan M."/>
            <person name="Wang P."/>
            <person name="Xu J."/>
            <person name="Bruns T."/>
            <person name="Baldrian P."/>
            <person name="Vilgalys R."/>
            <person name="Henrissat B."/>
            <person name="Grigoriev I.V."/>
            <person name="Hibbett D."/>
            <person name="Nagy L.G."/>
            <person name="Martin F.M."/>
        </authorList>
    </citation>
    <scope>NUCLEOTIDE SEQUENCE</scope>
    <source>
        <strain evidence="2">BED1</strain>
    </source>
</reference>
<feature type="transmembrane region" description="Helical" evidence="1">
    <location>
        <begin position="215"/>
        <end position="241"/>
    </location>
</feature>
<keyword evidence="1" id="KW-0472">Membrane</keyword>
<dbReference type="EMBL" id="WHUW01000018">
    <property type="protein sequence ID" value="KAF8437587.1"/>
    <property type="molecule type" value="Genomic_DNA"/>
</dbReference>
<sequence>MMSPAGVGLDFATLISTSIECILYGISLVLFGGTVWALTHGRPKDEINWSMVLVALMLSVLSTIHVVVDIQRLVVGFISKAGPFPGGPTRFFADVTQQTFIIKNTVYVLQTLLGDGVIIYRCYVVWQSFRVILLPAVLWCAAFATSTVVLYKTSHAMEPDFFMVNFGKWVAIFYALTMTTNLLGSGLLAYRIWMIDRDTSGVVRVPPRSGVTATLLLRVLIDAAVLYTLALIALLLCYAFQSIGQLVLVDMVPPIISIAFYTVLVRIAIAKNNSSRVHSDALSPLRFARVTPSPSEPRVSDVRRSSV</sequence>
<evidence type="ECO:0000313" key="2">
    <source>
        <dbReference type="EMBL" id="KAF8437587.1"/>
    </source>
</evidence>
<feature type="transmembrane region" description="Helical" evidence="1">
    <location>
        <begin position="171"/>
        <end position="194"/>
    </location>
</feature>
<name>A0AAD4BR76_BOLED</name>
<feature type="transmembrane region" description="Helical" evidence="1">
    <location>
        <begin position="21"/>
        <end position="41"/>
    </location>
</feature>
<keyword evidence="1" id="KW-1133">Transmembrane helix</keyword>
<feature type="transmembrane region" description="Helical" evidence="1">
    <location>
        <begin position="247"/>
        <end position="269"/>
    </location>
</feature>
<gene>
    <name evidence="2" type="ORF">L210DRAFT_2336214</name>
</gene>
<comment type="caution">
    <text evidence="2">The sequence shown here is derived from an EMBL/GenBank/DDBJ whole genome shotgun (WGS) entry which is preliminary data.</text>
</comment>
<feature type="transmembrane region" description="Helical" evidence="1">
    <location>
        <begin position="131"/>
        <end position="151"/>
    </location>
</feature>
<proteinExistence type="predicted"/>
<protein>
    <submittedName>
        <fullName evidence="2">Uncharacterized protein</fullName>
    </submittedName>
</protein>
<organism evidence="2 3">
    <name type="scientific">Boletus edulis BED1</name>
    <dbReference type="NCBI Taxonomy" id="1328754"/>
    <lineage>
        <taxon>Eukaryota</taxon>
        <taxon>Fungi</taxon>
        <taxon>Dikarya</taxon>
        <taxon>Basidiomycota</taxon>
        <taxon>Agaricomycotina</taxon>
        <taxon>Agaricomycetes</taxon>
        <taxon>Agaricomycetidae</taxon>
        <taxon>Boletales</taxon>
        <taxon>Boletineae</taxon>
        <taxon>Boletaceae</taxon>
        <taxon>Boletoideae</taxon>
        <taxon>Boletus</taxon>
    </lineage>
</organism>
<feature type="transmembrane region" description="Helical" evidence="1">
    <location>
        <begin position="47"/>
        <end position="68"/>
    </location>
</feature>
<dbReference type="Proteomes" id="UP001194468">
    <property type="component" value="Unassembled WGS sequence"/>
</dbReference>